<protein>
    <submittedName>
        <fullName evidence="3">DUF805 domain-containing protein</fullName>
    </submittedName>
</protein>
<keyword evidence="2" id="KW-0472">Membrane</keyword>
<gene>
    <name evidence="3" type="ORF">SFC79_17135</name>
</gene>
<comment type="caution">
    <text evidence="3">The sequence shown here is derived from an EMBL/GenBank/DDBJ whole genome shotgun (WGS) entry which is preliminary data.</text>
</comment>
<evidence type="ECO:0000256" key="1">
    <source>
        <dbReference type="SAM" id="MobiDB-lite"/>
    </source>
</evidence>
<proteinExistence type="predicted"/>
<dbReference type="PANTHER" id="PTHR34980:SF2">
    <property type="entry name" value="INNER MEMBRANE PROTEIN YHAH-RELATED"/>
    <property type="match status" value="1"/>
</dbReference>
<evidence type="ECO:0000313" key="3">
    <source>
        <dbReference type="EMBL" id="MDZ5663501.1"/>
    </source>
</evidence>
<dbReference type="RefSeq" id="WP_322425283.1">
    <property type="nucleotide sequence ID" value="NZ_CP141058.1"/>
</dbReference>
<keyword evidence="4" id="KW-1185">Reference proteome</keyword>
<dbReference type="InterPro" id="IPR008523">
    <property type="entry name" value="DUF805"/>
</dbReference>
<feature type="region of interest" description="Disordered" evidence="1">
    <location>
        <begin position="117"/>
        <end position="145"/>
    </location>
</feature>
<accession>A0ABU5KEX2</accession>
<sequence>MDFMTAVRTCLSKYVDFSGRARRSEYWYFALFNFLVGIVTSILDAILGTGYDDSTGGLFNTLGALALLLPSLAVGVRRLHDTGRSGWWILLGLIPLIGWIILIVWFCTDSKPDNQWGPNPKHAGAAGGYPPPPPAAPYGSGQYGG</sequence>
<dbReference type="PANTHER" id="PTHR34980">
    <property type="entry name" value="INNER MEMBRANE PROTEIN-RELATED-RELATED"/>
    <property type="match status" value="1"/>
</dbReference>
<feature type="transmembrane region" description="Helical" evidence="2">
    <location>
        <begin position="26"/>
        <end position="51"/>
    </location>
</feature>
<dbReference type="EMBL" id="JAXQPW010000007">
    <property type="protein sequence ID" value="MDZ5663501.1"/>
    <property type="molecule type" value="Genomic_DNA"/>
</dbReference>
<organism evidence="3 4">
    <name type="scientific">Nocardioides renjunii</name>
    <dbReference type="NCBI Taxonomy" id="3095075"/>
    <lineage>
        <taxon>Bacteria</taxon>
        <taxon>Bacillati</taxon>
        <taxon>Actinomycetota</taxon>
        <taxon>Actinomycetes</taxon>
        <taxon>Propionibacteriales</taxon>
        <taxon>Nocardioidaceae</taxon>
        <taxon>Nocardioides</taxon>
    </lineage>
</organism>
<name>A0ABU5KEX2_9ACTN</name>
<keyword evidence="2" id="KW-1133">Transmembrane helix</keyword>
<reference evidence="3 4" key="1">
    <citation type="submission" date="2023-11" db="EMBL/GenBank/DDBJ databases">
        <title>Novel species in genus Nocardioides.</title>
        <authorList>
            <person name="Zhou H."/>
        </authorList>
    </citation>
    <scope>NUCLEOTIDE SEQUENCE [LARGE SCALE GENOMIC DNA]</scope>
    <source>
        <strain evidence="3 4">S-58</strain>
    </source>
</reference>
<feature type="transmembrane region" description="Helical" evidence="2">
    <location>
        <begin position="57"/>
        <end position="76"/>
    </location>
</feature>
<dbReference type="Proteomes" id="UP001291999">
    <property type="component" value="Unassembled WGS sequence"/>
</dbReference>
<evidence type="ECO:0000256" key="2">
    <source>
        <dbReference type="SAM" id="Phobius"/>
    </source>
</evidence>
<feature type="transmembrane region" description="Helical" evidence="2">
    <location>
        <begin position="88"/>
        <end position="106"/>
    </location>
</feature>
<evidence type="ECO:0000313" key="4">
    <source>
        <dbReference type="Proteomes" id="UP001291999"/>
    </source>
</evidence>
<dbReference type="Pfam" id="PF05656">
    <property type="entry name" value="DUF805"/>
    <property type="match status" value="1"/>
</dbReference>
<keyword evidence="2" id="KW-0812">Transmembrane</keyword>